<evidence type="ECO:0000313" key="2">
    <source>
        <dbReference type="Proteomes" id="UP000470022"/>
    </source>
</evidence>
<gene>
    <name evidence="1" type="ORF">GL267_014350</name>
</gene>
<reference evidence="1" key="1">
    <citation type="submission" date="2023-06" db="EMBL/GenBank/DDBJ databases">
        <title>Complete and circular genome of Acidithiobacillus ferrianus DSM 107098.</title>
        <authorList>
            <person name="Norris P.R."/>
            <person name="Falagan C."/>
            <person name="Moya-Beltran A."/>
            <person name="Castro M."/>
            <person name="Quatrini R."/>
            <person name="Johnson D.B."/>
        </authorList>
    </citation>
    <scope>NUCLEOTIDE SEQUENCE</scope>
    <source>
        <strain evidence="1">MG</strain>
    </source>
</reference>
<accession>A0ACD5HBF0</accession>
<sequence>MDSEEATMVASVQIYQGSILRQLKDSRAYESPPIGETSRTAD</sequence>
<evidence type="ECO:0000313" key="1">
    <source>
        <dbReference type="EMBL" id="XRI70632.1"/>
    </source>
</evidence>
<organism evidence="1 2">
    <name type="scientific">Acidithiobacillus ferrianus</name>
    <dbReference type="NCBI Taxonomy" id="2678518"/>
    <lineage>
        <taxon>Bacteria</taxon>
        <taxon>Pseudomonadati</taxon>
        <taxon>Pseudomonadota</taxon>
        <taxon>Acidithiobacillia</taxon>
        <taxon>Acidithiobacillales</taxon>
        <taxon>Acidithiobacillaceae</taxon>
        <taxon>Acidithiobacillus</taxon>
    </lineage>
</organism>
<keyword evidence="2" id="KW-1185">Reference proteome</keyword>
<dbReference type="EMBL" id="CP127523">
    <property type="protein sequence ID" value="XRI70632.1"/>
    <property type="molecule type" value="Genomic_DNA"/>
</dbReference>
<protein>
    <submittedName>
        <fullName evidence="1">Uncharacterized protein</fullName>
    </submittedName>
</protein>
<proteinExistence type="predicted"/>
<dbReference type="Proteomes" id="UP000470022">
    <property type="component" value="Chromosome"/>
</dbReference>
<name>A0ACD5HBF0_9PROT</name>